<name>A0A2S9IVY4_9HYPH</name>
<dbReference type="CDD" id="cd01392">
    <property type="entry name" value="HTH_LacI"/>
    <property type="match status" value="1"/>
</dbReference>
<keyword evidence="2" id="KW-0238">DNA-binding</keyword>
<dbReference type="InterPro" id="IPR028082">
    <property type="entry name" value="Peripla_BP_I"/>
</dbReference>
<dbReference type="SUPFAM" id="SSF53822">
    <property type="entry name" value="Periplasmic binding protein-like I"/>
    <property type="match status" value="1"/>
</dbReference>
<protein>
    <submittedName>
        <fullName evidence="5">Transcriptional regulator</fullName>
    </submittedName>
</protein>
<dbReference type="GO" id="GO:0000976">
    <property type="term" value="F:transcription cis-regulatory region binding"/>
    <property type="evidence" value="ECO:0007669"/>
    <property type="project" value="TreeGrafter"/>
</dbReference>
<evidence type="ECO:0000256" key="3">
    <source>
        <dbReference type="ARBA" id="ARBA00023163"/>
    </source>
</evidence>
<keyword evidence="3" id="KW-0804">Transcription</keyword>
<dbReference type="InterPro" id="IPR000843">
    <property type="entry name" value="HTH_LacI"/>
</dbReference>
<comment type="caution">
    <text evidence="5">The sequence shown here is derived from an EMBL/GenBank/DDBJ whole genome shotgun (WGS) entry which is preliminary data.</text>
</comment>
<evidence type="ECO:0000259" key="4">
    <source>
        <dbReference type="PROSITE" id="PS50932"/>
    </source>
</evidence>
<evidence type="ECO:0000313" key="6">
    <source>
        <dbReference type="Proteomes" id="UP000239434"/>
    </source>
</evidence>
<dbReference type="CDD" id="cd20010">
    <property type="entry name" value="PBP1_AglR-like"/>
    <property type="match status" value="1"/>
</dbReference>
<evidence type="ECO:0000313" key="5">
    <source>
        <dbReference type="EMBL" id="PRD44678.1"/>
    </source>
</evidence>
<dbReference type="AlphaFoldDB" id="A0A2S9IVY4"/>
<keyword evidence="6" id="KW-1185">Reference proteome</keyword>
<dbReference type="PROSITE" id="PS50932">
    <property type="entry name" value="HTH_LACI_2"/>
    <property type="match status" value="1"/>
</dbReference>
<keyword evidence="1" id="KW-0805">Transcription regulation</keyword>
<evidence type="ECO:0000256" key="2">
    <source>
        <dbReference type="ARBA" id="ARBA00023125"/>
    </source>
</evidence>
<dbReference type="SMART" id="SM00354">
    <property type="entry name" value="HTH_LACI"/>
    <property type="match status" value="1"/>
</dbReference>
<dbReference type="EMBL" id="PVBR01000003">
    <property type="protein sequence ID" value="PRD44678.1"/>
    <property type="molecule type" value="Genomic_DNA"/>
</dbReference>
<dbReference type="Gene3D" id="3.40.50.2300">
    <property type="match status" value="2"/>
</dbReference>
<dbReference type="GO" id="GO:0003700">
    <property type="term" value="F:DNA-binding transcription factor activity"/>
    <property type="evidence" value="ECO:0007669"/>
    <property type="project" value="TreeGrafter"/>
</dbReference>
<accession>A0A2S9IVY4</accession>
<dbReference type="InterPro" id="IPR046335">
    <property type="entry name" value="LacI/GalR-like_sensor"/>
</dbReference>
<dbReference type="RefSeq" id="WP_105740760.1">
    <property type="nucleotide sequence ID" value="NZ_PVBR01000003.1"/>
</dbReference>
<reference evidence="5 6" key="1">
    <citation type="submission" date="2018-02" db="EMBL/GenBank/DDBJ databases">
        <title>The draft genome of Phyllobacterium sp. 1N-3.</title>
        <authorList>
            <person name="Liu L."/>
            <person name="Li L."/>
            <person name="Zhang X."/>
            <person name="Wang T."/>
            <person name="Liang L."/>
        </authorList>
    </citation>
    <scope>NUCLEOTIDE SEQUENCE [LARGE SCALE GENOMIC DNA]</scope>
    <source>
        <strain evidence="5 6">1N-3</strain>
    </source>
</reference>
<dbReference type="Gene3D" id="1.10.260.40">
    <property type="entry name" value="lambda repressor-like DNA-binding domains"/>
    <property type="match status" value="1"/>
</dbReference>
<organism evidence="5 6">
    <name type="scientific">Phyllobacterium phragmitis</name>
    <dbReference type="NCBI Taxonomy" id="2670329"/>
    <lineage>
        <taxon>Bacteria</taxon>
        <taxon>Pseudomonadati</taxon>
        <taxon>Pseudomonadota</taxon>
        <taxon>Alphaproteobacteria</taxon>
        <taxon>Hyphomicrobiales</taxon>
        <taxon>Phyllobacteriaceae</taxon>
        <taxon>Phyllobacterium</taxon>
    </lineage>
</organism>
<dbReference type="Pfam" id="PF13377">
    <property type="entry name" value="Peripla_BP_3"/>
    <property type="match status" value="1"/>
</dbReference>
<dbReference type="PANTHER" id="PTHR30146:SF109">
    <property type="entry name" value="HTH-TYPE TRANSCRIPTIONAL REGULATOR GALS"/>
    <property type="match status" value="1"/>
</dbReference>
<sequence>MNLKELARLLNLSQTTVSRALNGYPEVNEATRQRVLQAVKATGYRPNKAAQRLATGKAGSIGLVMPTGTGDGTDLHFAEFLSGLGEIAETNDVQLVIDPSRVGNEAMAFQRLAASGTVDALCLSYVRASDPRIDTLKSLRLPFLVHGRHVGSAPDYPFMDIDNCGAFRDAARLLLQLGHRRIALLNGLADLSFAARRHEGMGEALAEYGIALEEGFCQHTGMTEENGYRGTMRFLDMDEAPTAILCSSIVLALGATRAINQRGLKIGRDISLIAHDDVFPYLKPENFSTPLTTTTSSIRAAGARVAERLIGEAAGRKGLPQQEIWKADLIVRASTGPVPTRKRRGTGRHDEAAE</sequence>
<dbReference type="InterPro" id="IPR010982">
    <property type="entry name" value="Lambda_DNA-bd_dom_sf"/>
</dbReference>
<gene>
    <name evidence="5" type="ORF">C5748_04565</name>
</gene>
<dbReference type="SUPFAM" id="SSF47413">
    <property type="entry name" value="lambda repressor-like DNA-binding domains"/>
    <property type="match status" value="1"/>
</dbReference>
<evidence type="ECO:0000256" key="1">
    <source>
        <dbReference type="ARBA" id="ARBA00023015"/>
    </source>
</evidence>
<proteinExistence type="predicted"/>
<dbReference type="Pfam" id="PF00356">
    <property type="entry name" value="LacI"/>
    <property type="match status" value="1"/>
</dbReference>
<feature type="domain" description="HTH lacI-type" evidence="4">
    <location>
        <begin position="1"/>
        <end position="55"/>
    </location>
</feature>
<dbReference type="PANTHER" id="PTHR30146">
    <property type="entry name" value="LACI-RELATED TRANSCRIPTIONAL REPRESSOR"/>
    <property type="match status" value="1"/>
</dbReference>
<dbReference type="Proteomes" id="UP000239434">
    <property type="component" value="Unassembled WGS sequence"/>
</dbReference>